<dbReference type="GO" id="GO:0009851">
    <property type="term" value="P:auxin biosynthetic process"/>
    <property type="evidence" value="ECO:0007669"/>
    <property type="project" value="UniProtKB-ARBA"/>
</dbReference>
<dbReference type="Proteomes" id="UP000233837">
    <property type="component" value="Unassembled WGS sequence"/>
</dbReference>
<keyword evidence="10" id="KW-0670">Pyruvate</keyword>
<keyword evidence="5" id="KW-0521">NADP</keyword>
<dbReference type="GO" id="GO:0103075">
    <property type="term" value="F:indole-3-pyruvate monooxygenase activity"/>
    <property type="evidence" value="ECO:0007669"/>
    <property type="project" value="UniProtKB-EC"/>
</dbReference>
<dbReference type="SUPFAM" id="SSF51905">
    <property type="entry name" value="FAD/NAD(P)-binding domain"/>
    <property type="match status" value="2"/>
</dbReference>
<gene>
    <name evidence="10" type="primary">YUC8</name>
    <name evidence="10" type="ORF">MA16_Dca014148</name>
</gene>
<dbReference type="PANTHER" id="PTHR43539">
    <property type="entry name" value="FLAVIN-BINDING MONOOXYGENASE-LIKE PROTEIN (AFU_ORTHOLOGUE AFUA_4G09220)"/>
    <property type="match status" value="1"/>
</dbReference>
<evidence type="ECO:0000256" key="2">
    <source>
        <dbReference type="ARBA" id="ARBA00009183"/>
    </source>
</evidence>
<keyword evidence="7 10" id="KW-0503">Monooxygenase</keyword>
<dbReference type="Pfam" id="PF13738">
    <property type="entry name" value="Pyr_redox_3"/>
    <property type="match status" value="1"/>
</dbReference>
<dbReference type="STRING" id="906689.A0A2I0VTM2"/>
<comment type="catalytic activity">
    <reaction evidence="9">
        <text>indole-3-pyruvate + NADPH + O2 + H(+) = (indol-3-yl)acetate + CO2 + NADP(+) + H2O</text>
        <dbReference type="Rhea" id="RHEA:34331"/>
        <dbReference type="ChEBI" id="CHEBI:15377"/>
        <dbReference type="ChEBI" id="CHEBI:15378"/>
        <dbReference type="ChEBI" id="CHEBI:15379"/>
        <dbReference type="ChEBI" id="CHEBI:16526"/>
        <dbReference type="ChEBI" id="CHEBI:17640"/>
        <dbReference type="ChEBI" id="CHEBI:30854"/>
        <dbReference type="ChEBI" id="CHEBI:57783"/>
        <dbReference type="ChEBI" id="CHEBI:58349"/>
        <dbReference type="EC" id="1.14.13.168"/>
    </reaction>
</comment>
<evidence type="ECO:0000256" key="9">
    <source>
        <dbReference type="ARBA" id="ARBA00047707"/>
    </source>
</evidence>
<keyword evidence="11" id="KW-1185">Reference proteome</keyword>
<dbReference type="InterPro" id="IPR036188">
    <property type="entry name" value="FAD/NAD-bd_sf"/>
</dbReference>
<protein>
    <recommendedName>
        <fullName evidence="8">indole-3-pyruvate monooxygenase</fullName>
        <ecNumber evidence="8">1.14.13.168</ecNumber>
    </recommendedName>
</protein>
<sequence>MSSTFNTNHLFKRRNIFVSGPIIIGAGPSGLAVAACLKCQNVPFLLLDRANRLASLWQNHTYDRLKLHLPKQFCHLPNFPFPKNFPQYPTKNQFINYLELYAKVFQIKPQFNEAVISAIYDDKHGMWIVRSEKAEYNCEWLVVATGENAECVVPEIEGLPEFSGEVKHASSYKSGEVYKGKKVVVVGCGNSGMEICLDLCLHGAFPYMVVRDSVHVLPREIFGKSTFEMAITMMKWLPVKLVDRIILTLAWLVLGNVEKYGLKRPNIGPFELKNTKGKTPVLDTGTLKKIKSNEIKVIPGIKRFSHGEVELVCGDQLNVDAVILATGYRSTISSWLQETGGKSTDAPKGWKGENGLYFVGFTRRGIAGASLDAIRTAEDIGKIWREGRNQAKKFKPFHIRCNSQL</sequence>
<evidence type="ECO:0000256" key="3">
    <source>
        <dbReference type="ARBA" id="ARBA00022630"/>
    </source>
</evidence>
<reference evidence="10 11" key="1">
    <citation type="journal article" date="2016" name="Sci. Rep.">
        <title>The Dendrobium catenatum Lindl. genome sequence provides insights into polysaccharide synthase, floral development and adaptive evolution.</title>
        <authorList>
            <person name="Zhang G.Q."/>
            <person name="Xu Q."/>
            <person name="Bian C."/>
            <person name="Tsai W.C."/>
            <person name="Yeh C.M."/>
            <person name="Liu K.W."/>
            <person name="Yoshida K."/>
            <person name="Zhang L.S."/>
            <person name="Chang S.B."/>
            <person name="Chen F."/>
            <person name="Shi Y."/>
            <person name="Su Y.Y."/>
            <person name="Zhang Y.Q."/>
            <person name="Chen L.J."/>
            <person name="Yin Y."/>
            <person name="Lin M."/>
            <person name="Huang H."/>
            <person name="Deng H."/>
            <person name="Wang Z.W."/>
            <person name="Zhu S.L."/>
            <person name="Zhao X."/>
            <person name="Deng C."/>
            <person name="Niu S.C."/>
            <person name="Huang J."/>
            <person name="Wang M."/>
            <person name="Liu G.H."/>
            <person name="Yang H.J."/>
            <person name="Xiao X.J."/>
            <person name="Hsiao Y.Y."/>
            <person name="Wu W.L."/>
            <person name="Chen Y.Y."/>
            <person name="Mitsuda N."/>
            <person name="Ohme-Takagi M."/>
            <person name="Luo Y.B."/>
            <person name="Van de Peer Y."/>
            <person name="Liu Z.J."/>
        </authorList>
    </citation>
    <scope>NUCLEOTIDE SEQUENCE [LARGE SCALE GENOMIC DNA]</scope>
    <source>
        <tissue evidence="10">The whole plant</tissue>
    </source>
</reference>
<evidence type="ECO:0000313" key="11">
    <source>
        <dbReference type="Proteomes" id="UP000233837"/>
    </source>
</evidence>
<dbReference type="EMBL" id="KZ503248">
    <property type="protein sequence ID" value="PKU66729.1"/>
    <property type="molecule type" value="Genomic_DNA"/>
</dbReference>
<dbReference type="GO" id="GO:0050660">
    <property type="term" value="F:flavin adenine dinucleotide binding"/>
    <property type="evidence" value="ECO:0007669"/>
    <property type="project" value="TreeGrafter"/>
</dbReference>
<name>A0A2I0VTM2_9ASPA</name>
<evidence type="ECO:0000256" key="1">
    <source>
        <dbReference type="ARBA" id="ARBA00001974"/>
    </source>
</evidence>
<evidence type="ECO:0000313" key="10">
    <source>
        <dbReference type="EMBL" id="PKU66729.1"/>
    </source>
</evidence>
<dbReference type="OrthoDB" id="74360at2759"/>
<dbReference type="FunFam" id="3.50.50.60:FF:000100">
    <property type="entry name" value="Flavin-containing monooxygenase"/>
    <property type="match status" value="1"/>
</dbReference>
<dbReference type="EC" id="1.14.13.168" evidence="8"/>
<dbReference type="PANTHER" id="PTHR43539:SF49">
    <property type="entry name" value="INDOLE-3-PYRUVATE MONOOXYGENASE YUCCA7-RELATED"/>
    <property type="match status" value="1"/>
</dbReference>
<keyword evidence="6" id="KW-0560">Oxidoreductase</keyword>
<evidence type="ECO:0000256" key="8">
    <source>
        <dbReference type="ARBA" id="ARBA00039148"/>
    </source>
</evidence>
<comment type="similarity">
    <text evidence="2">Belongs to the FMO family.</text>
</comment>
<keyword evidence="3" id="KW-0285">Flavoprotein</keyword>
<dbReference type="AlphaFoldDB" id="A0A2I0VTM2"/>
<reference evidence="10 11" key="2">
    <citation type="journal article" date="2017" name="Nature">
        <title>The Apostasia genome and the evolution of orchids.</title>
        <authorList>
            <person name="Zhang G.Q."/>
            <person name="Liu K.W."/>
            <person name="Li Z."/>
            <person name="Lohaus R."/>
            <person name="Hsiao Y.Y."/>
            <person name="Niu S.C."/>
            <person name="Wang J.Y."/>
            <person name="Lin Y.C."/>
            <person name="Xu Q."/>
            <person name="Chen L.J."/>
            <person name="Yoshida K."/>
            <person name="Fujiwara S."/>
            <person name="Wang Z.W."/>
            <person name="Zhang Y.Q."/>
            <person name="Mitsuda N."/>
            <person name="Wang M."/>
            <person name="Liu G.H."/>
            <person name="Pecoraro L."/>
            <person name="Huang H.X."/>
            <person name="Xiao X.J."/>
            <person name="Lin M."/>
            <person name="Wu X.Y."/>
            <person name="Wu W.L."/>
            <person name="Chen Y.Y."/>
            <person name="Chang S.B."/>
            <person name="Sakamoto S."/>
            <person name="Ohme-Takagi M."/>
            <person name="Yagi M."/>
            <person name="Zeng S.J."/>
            <person name="Shen C.Y."/>
            <person name="Yeh C.M."/>
            <person name="Luo Y.B."/>
            <person name="Tsai W.C."/>
            <person name="Van de Peer Y."/>
            <person name="Liu Z.J."/>
        </authorList>
    </citation>
    <scope>NUCLEOTIDE SEQUENCE [LARGE SCALE GENOMIC DNA]</scope>
    <source>
        <tissue evidence="10">The whole plant</tissue>
    </source>
</reference>
<evidence type="ECO:0000256" key="6">
    <source>
        <dbReference type="ARBA" id="ARBA00023002"/>
    </source>
</evidence>
<evidence type="ECO:0000256" key="7">
    <source>
        <dbReference type="ARBA" id="ARBA00023033"/>
    </source>
</evidence>
<dbReference type="PRINTS" id="PR00469">
    <property type="entry name" value="PNDRDTASEII"/>
</dbReference>
<evidence type="ECO:0000256" key="5">
    <source>
        <dbReference type="ARBA" id="ARBA00022857"/>
    </source>
</evidence>
<accession>A0A2I0VTM2</accession>
<dbReference type="InterPro" id="IPR050982">
    <property type="entry name" value="Auxin_biosynth/cation_transpt"/>
</dbReference>
<comment type="cofactor">
    <cofactor evidence="1">
        <name>FAD</name>
        <dbReference type="ChEBI" id="CHEBI:57692"/>
    </cofactor>
</comment>
<dbReference type="Gene3D" id="3.50.50.60">
    <property type="entry name" value="FAD/NAD(P)-binding domain"/>
    <property type="match status" value="1"/>
</dbReference>
<dbReference type="SMR" id="A0A2I0VTM2"/>
<organism evidence="10 11">
    <name type="scientific">Dendrobium catenatum</name>
    <dbReference type="NCBI Taxonomy" id="906689"/>
    <lineage>
        <taxon>Eukaryota</taxon>
        <taxon>Viridiplantae</taxon>
        <taxon>Streptophyta</taxon>
        <taxon>Embryophyta</taxon>
        <taxon>Tracheophyta</taxon>
        <taxon>Spermatophyta</taxon>
        <taxon>Magnoliopsida</taxon>
        <taxon>Liliopsida</taxon>
        <taxon>Asparagales</taxon>
        <taxon>Orchidaceae</taxon>
        <taxon>Epidendroideae</taxon>
        <taxon>Malaxideae</taxon>
        <taxon>Dendrobiinae</taxon>
        <taxon>Dendrobium</taxon>
    </lineage>
</organism>
<evidence type="ECO:0000256" key="4">
    <source>
        <dbReference type="ARBA" id="ARBA00022827"/>
    </source>
</evidence>
<proteinExistence type="inferred from homology"/>
<keyword evidence="4" id="KW-0274">FAD</keyword>